<accession>A0A0D3CU84</accession>
<dbReference type="HOGENOM" id="CLU_2041309_0_0_1"/>
<protein>
    <submittedName>
        <fullName evidence="1">Uncharacterized protein</fullName>
    </submittedName>
</protein>
<evidence type="ECO:0000313" key="1">
    <source>
        <dbReference type="EnsemblPlants" id="Bo6g072530.1"/>
    </source>
</evidence>
<reference evidence="1 2" key="1">
    <citation type="journal article" date="2014" name="Genome Biol.">
        <title>Transcriptome and methylome profiling reveals relics of genome dominance in the mesopolyploid Brassica oleracea.</title>
        <authorList>
            <person name="Parkin I.A."/>
            <person name="Koh C."/>
            <person name="Tang H."/>
            <person name="Robinson S.J."/>
            <person name="Kagale S."/>
            <person name="Clarke W.E."/>
            <person name="Town C.D."/>
            <person name="Nixon J."/>
            <person name="Krishnakumar V."/>
            <person name="Bidwell S.L."/>
            <person name="Denoeud F."/>
            <person name="Belcram H."/>
            <person name="Links M.G."/>
            <person name="Just J."/>
            <person name="Clarke C."/>
            <person name="Bender T."/>
            <person name="Huebert T."/>
            <person name="Mason A.S."/>
            <person name="Pires J.C."/>
            <person name="Barker G."/>
            <person name="Moore J."/>
            <person name="Walley P.G."/>
            <person name="Manoli S."/>
            <person name="Batley J."/>
            <person name="Edwards D."/>
            <person name="Nelson M.N."/>
            <person name="Wang X."/>
            <person name="Paterson A.H."/>
            <person name="King G."/>
            <person name="Bancroft I."/>
            <person name="Chalhoub B."/>
            <person name="Sharpe A.G."/>
        </authorList>
    </citation>
    <scope>NUCLEOTIDE SEQUENCE</scope>
    <source>
        <strain evidence="1 2">cv. TO1000</strain>
    </source>
</reference>
<proteinExistence type="predicted"/>
<dbReference type="AlphaFoldDB" id="A0A0D3CU84"/>
<evidence type="ECO:0000313" key="2">
    <source>
        <dbReference type="Proteomes" id="UP000032141"/>
    </source>
</evidence>
<organism evidence="1 2">
    <name type="scientific">Brassica oleracea var. oleracea</name>
    <dbReference type="NCBI Taxonomy" id="109376"/>
    <lineage>
        <taxon>Eukaryota</taxon>
        <taxon>Viridiplantae</taxon>
        <taxon>Streptophyta</taxon>
        <taxon>Embryophyta</taxon>
        <taxon>Tracheophyta</taxon>
        <taxon>Spermatophyta</taxon>
        <taxon>Magnoliopsida</taxon>
        <taxon>eudicotyledons</taxon>
        <taxon>Gunneridae</taxon>
        <taxon>Pentapetalae</taxon>
        <taxon>rosids</taxon>
        <taxon>malvids</taxon>
        <taxon>Brassicales</taxon>
        <taxon>Brassicaceae</taxon>
        <taxon>Brassiceae</taxon>
        <taxon>Brassica</taxon>
    </lineage>
</organism>
<dbReference type="Gramene" id="Bo6g072530.1">
    <property type="protein sequence ID" value="Bo6g072530.1"/>
    <property type="gene ID" value="Bo6g072530"/>
</dbReference>
<sequence length="121" mass="13620">MYICPKTHRSMKFRGNIPTKFSLENSEGFPRKEKFRGIISEDLFRRAKLSQGSLLVRLVTTGGLLKGEVLGSRNAKRINNLSEESLGLTCEGCCRCSIGDNLLCGRIVKRLVVEETPIYRL</sequence>
<keyword evidence="2" id="KW-1185">Reference proteome</keyword>
<dbReference type="EnsemblPlants" id="Bo6g072530.1">
    <property type="protein sequence ID" value="Bo6g072530.1"/>
    <property type="gene ID" value="Bo6g072530"/>
</dbReference>
<dbReference type="Proteomes" id="UP000032141">
    <property type="component" value="Chromosome C6"/>
</dbReference>
<name>A0A0D3CU84_BRAOL</name>
<reference evidence="1" key="2">
    <citation type="submission" date="2015-03" db="UniProtKB">
        <authorList>
            <consortium name="EnsemblPlants"/>
        </authorList>
    </citation>
    <scope>IDENTIFICATION</scope>
</reference>